<organism evidence="2 3">
    <name type="scientific">Penicillium citrinum</name>
    <dbReference type="NCBI Taxonomy" id="5077"/>
    <lineage>
        <taxon>Eukaryota</taxon>
        <taxon>Fungi</taxon>
        <taxon>Dikarya</taxon>
        <taxon>Ascomycota</taxon>
        <taxon>Pezizomycotina</taxon>
        <taxon>Eurotiomycetes</taxon>
        <taxon>Eurotiomycetidae</taxon>
        <taxon>Eurotiales</taxon>
        <taxon>Aspergillaceae</taxon>
        <taxon>Penicillium</taxon>
    </lineage>
</organism>
<protein>
    <submittedName>
        <fullName evidence="2">Uncharacterized protein</fullName>
    </submittedName>
</protein>
<proteinExistence type="predicted"/>
<gene>
    <name evidence="2" type="ORF">N7469_001224</name>
</gene>
<keyword evidence="3" id="KW-1185">Reference proteome</keyword>
<dbReference type="RefSeq" id="XP_056505901.1">
    <property type="nucleotide sequence ID" value="XM_056640144.1"/>
</dbReference>
<reference evidence="2" key="1">
    <citation type="submission" date="2022-11" db="EMBL/GenBank/DDBJ databases">
        <authorList>
            <person name="Petersen C."/>
        </authorList>
    </citation>
    <scope>NUCLEOTIDE SEQUENCE</scope>
    <source>
        <strain evidence="2">IBT 23319</strain>
    </source>
</reference>
<name>A0A9W9PE67_PENCI</name>
<dbReference type="OrthoDB" id="4308660at2759"/>
<dbReference type="EMBL" id="JAPQKT010000001">
    <property type="protein sequence ID" value="KAJ5242897.1"/>
    <property type="molecule type" value="Genomic_DNA"/>
</dbReference>
<comment type="caution">
    <text evidence="2">The sequence shown here is derived from an EMBL/GenBank/DDBJ whole genome shotgun (WGS) entry which is preliminary data.</text>
</comment>
<feature type="region of interest" description="Disordered" evidence="1">
    <location>
        <begin position="105"/>
        <end position="124"/>
    </location>
</feature>
<evidence type="ECO:0000313" key="2">
    <source>
        <dbReference type="EMBL" id="KAJ5242897.1"/>
    </source>
</evidence>
<evidence type="ECO:0000313" key="3">
    <source>
        <dbReference type="Proteomes" id="UP001147733"/>
    </source>
</evidence>
<dbReference type="Proteomes" id="UP001147733">
    <property type="component" value="Unassembled WGS sequence"/>
</dbReference>
<sequence>MGSIIRRHFFTKAWSRLYSLHQGQILYSTMHTAKFVNDNITVSNDSDVKLTLYNEKDTDDPLTLLCPGETKKRFTGRIVTIEPYQTYSTRSWQLSEDMEFDADKEVTVTDQSEHDRTRKQGGEV</sequence>
<dbReference type="GeneID" id="81379311"/>
<evidence type="ECO:0000256" key="1">
    <source>
        <dbReference type="SAM" id="MobiDB-lite"/>
    </source>
</evidence>
<dbReference type="AlphaFoldDB" id="A0A9W9PE67"/>
<accession>A0A9W9PE67</accession>
<reference evidence="2" key="2">
    <citation type="journal article" date="2023" name="IMA Fungus">
        <title>Comparative genomic study of the Penicillium genus elucidates a diverse pangenome and 15 lateral gene transfer events.</title>
        <authorList>
            <person name="Petersen C."/>
            <person name="Sorensen T."/>
            <person name="Nielsen M.R."/>
            <person name="Sondergaard T.E."/>
            <person name="Sorensen J.L."/>
            <person name="Fitzpatrick D.A."/>
            <person name="Frisvad J.C."/>
            <person name="Nielsen K.L."/>
        </authorList>
    </citation>
    <scope>NUCLEOTIDE SEQUENCE</scope>
    <source>
        <strain evidence="2">IBT 23319</strain>
    </source>
</reference>